<name>A0ABU1UDV2_9MICC</name>
<evidence type="ECO:0000313" key="4">
    <source>
        <dbReference type="Proteomes" id="UP001252243"/>
    </source>
</evidence>
<evidence type="ECO:0000256" key="1">
    <source>
        <dbReference type="SAM" id="MobiDB-lite"/>
    </source>
</evidence>
<dbReference type="SUPFAM" id="SSF53474">
    <property type="entry name" value="alpha/beta-Hydrolases"/>
    <property type="match status" value="1"/>
</dbReference>
<feature type="domain" description="AB hydrolase-1" evidence="2">
    <location>
        <begin position="25"/>
        <end position="252"/>
    </location>
</feature>
<keyword evidence="4" id="KW-1185">Reference proteome</keyword>
<evidence type="ECO:0000259" key="2">
    <source>
        <dbReference type="Pfam" id="PF00561"/>
    </source>
</evidence>
<accession>A0ABU1UDV2</accession>
<sequence length="287" mass="29855">MKIAAINDIKVAYSEAGDSESGVGPVVLIHGLAEGRDSWSGTQTDLSGLHTFAYDLRGHGATSAGEAAGTLEQLGQDLVGFLEQVTGPAVVVGFSLGGTIALWAAAERPDLVRRTVVLGTSSVVGRSAAQFYLNRIEMAADPTTREFRDAIRSDTAAALFAATDELDDVTEARLAAIGDGSGYVNASRAMAALSESPLTPRLTGITTHVDVVGADHDAFCPAKAARIIVDGLSDVTYREVPNAGHLMNVDNPSAVTQVLLETIAGSNRPVPGNGTTSQHTNTLEEKK</sequence>
<gene>
    <name evidence="3" type="ORF">J2X01_002650</name>
</gene>
<feature type="region of interest" description="Disordered" evidence="1">
    <location>
        <begin position="264"/>
        <end position="287"/>
    </location>
</feature>
<evidence type="ECO:0000313" key="3">
    <source>
        <dbReference type="EMBL" id="MDR7083356.1"/>
    </source>
</evidence>
<dbReference type="InterPro" id="IPR029058">
    <property type="entry name" value="AB_hydrolase_fold"/>
</dbReference>
<protein>
    <submittedName>
        <fullName evidence="3">Pimeloyl-ACP methyl ester carboxylesterase</fullName>
    </submittedName>
</protein>
<organism evidence="3 4">
    <name type="scientific">Arthrobacter ginsengisoli</name>
    <dbReference type="NCBI Taxonomy" id="1356565"/>
    <lineage>
        <taxon>Bacteria</taxon>
        <taxon>Bacillati</taxon>
        <taxon>Actinomycetota</taxon>
        <taxon>Actinomycetes</taxon>
        <taxon>Micrococcales</taxon>
        <taxon>Micrococcaceae</taxon>
        <taxon>Arthrobacter</taxon>
    </lineage>
</organism>
<dbReference type="Proteomes" id="UP001252243">
    <property type="component" value="Unassembled WGS sequence"/>
</dbReference>
<dbReference type="InterPro" id="IPR050228">
    <property type="entry name" value="Carboxylesterase_BioH"/>
</dbReference>
<dbReference type="RefSeq" id="WP_310057911.1">
    <property type="nucleotide sequence ID" value="NZ_JAVDVQ010000010.1"/>
</dbReference>
<dbReference type="InterPro" id="IPR000073">
    <property type="entry name" value="AB_hydrolase_1"/>
</dbReference>
<proteinExistence type="predicted"/>
<dbReference type="Pfam" id="PF00561">
    <property type="entry name" value="Abhydrolase_1"/>
    <property type="match status" value="1"/>
</dbReference>
<dbReference type="EMBL" id="JAVDVQ010000010">
    <property type="protein sequence ID" value="MDR7083356.1"/>
    <property type="molecule type" value="Genomic_DNA"/>
</dbReference>
<dbReference type="PANTHER" id="PTHR43194">
    <property type="entry name" value="HYDROLASE ALPHA/BETA FOLD FAMILY"/>
    <property type="match status" value="1"/>
</dbReference>
<reference evidence="3 4" key="1">
    <citation type="submission" date="2023-07" db="EMBL/GenBank/DDBJ databases">
        <title>Sorghum-associated microbial communities from plants grown in Nebraska, USA.</title>
        <authorList>
            <person name="Schachtman D."/>
        </authorList>
    </citation>
    <scope>NUCLEOTIDE SEQUENCE [LARGE SCALE GENOMIC DNA]</scope>
    <source>
        <strain evidence="3 4">BE167</strain>
    </source>
</reference>
<dbReference type="PANTHER" id="PTHR43194:SF2">
    <property type="entry name" value="PEROXISOMAL MEMBRANE PROTEIN LPX1"/>
    <property type="match status" value="1"/>
</dbReference>
<dbReference type="Gene3D" id="3.40.50.1820">
    <property type="entry name" value="alpha/beta hydrolase"/>
    <property type="match status" value="1"/>
</dbReference>
<comment type="caution">
    <text evidence="3">The sequence shown here is derived from an EMBL/GenBank/DDBJ whole genome shotgun (WGS) entry which is preliminary data.</text>
</comment>